<comment type="caution">
    <text evidence="1">The sequence shown here is derived from an EMBL/GenBank/DDBJ whole genome shotgun (WGS) entry which is preliminary data.</text>
</comment>
<gene>
    <name evidence="1" type="ORF">S01H4_29379</name>
</gene>
<name>X1C4C4_9ZZZZ</name>
<accession>X1C4C4</accession>
<dbReference type="EMBL" id="BART01014991">
    <property type="protein sequence ID" value="GAG79221.1"/>
    <property type="molecule type" value="Genomic_DNA"/>
</dbReference>
<reference evidence="1" key="1">
    <citation type="journal article" date="2014" name="Front. Microbiol.">
        <title>High frequency of phylogenetically diverse reductive dehalogenase-homologous genes in deep subseafloor sedimentary metagenomes.</title>
        <authorList>
            <person name="Kawai M."/>
            <person name="Futagami T."/>
            <person name="Toyoda A."/>
            <person name="Takaki Y."/>
            <person name="Nishi S."/>
            <person name="Hori S."/>
            <person name="Arai W."/>
            <person name="Tsubouchi T."/>
            <person name="Morono Y."/>
            <person name="Uchiyama I."/>
            <person name="Ito T."/>
            <person name="Fujiyama A."/>
            <person name="Inagaki F."/>
            <person name="Takami H."/>
        </authorList>
    </citation>
    <scope>NUCLEOTIDE SEQUENCE</scope>
    <source>
        <strain evidence="1">Expedition CK06-06</strain>
    </source>
</reference>
<evidence type="ECO:0000313" key="1">
    <source>
        <dbReference type="EMBL" id="GAG79221.1"/>
    </source>
</evidence>
<protein>
    <submittedName>
        <fullName evidence="1">Uncharacterized protein</fullName>
    </submittedName>
</protein>
<feature type="non-terminal residue" evidence="1">
    <location>
        <position position="64"/>
    </location>
</feature>
<dbReference type="AlphaFoldDB" id="X1C4C4"/>
<sequence length="64" mass="6686">PVVDDTMIVVYTAGAIVISLADTTSANNAANLIQVALRASDSNVDDWYVTENATYAAARPITAT</sequence>
<feature type="non-terminal residue" evidence="1">
    <location>
        <position position="1"/>
    </location>
</feature>
<proteinExistence type="predicted"/>
<organism evidence="1">
    <name type="scientific">marine sediment metagenome</name>
    <dbReference type="NCBI Taxonomy" id="412755"/>
    <lineage>
        <taxon>unclassified sequences</taxon>
        <taxon>metagenomes</taxon>
        <taxon>ecological metagenomes</taxon>
    </lineage>
</organism>